<dbReference type="Proteomes" id="UP000199503">
    <property type="component" value="Unassembled WGS sequence"/>
</dbReference>
<dbReference type="InterPro" id="IPR006558">
    <property type="entry name" value="LamG-like"/>
</dbReference>
<feature type="domain" description="LamG-like jellyroll fold" evidence="4">
    <location>
        <begin position="1403"/>
        <end position="1549"/>
    </location>
</feature>
<dbReference type="PANTHER" id="PTHR46943">
    <property type="entry name" value="PENTRAXIN-RELATED PROTEIN PTX3"/>
    <property type="match status" value="1"/>
</dbReference>
<proteinExistence type="predicted"/>
<dbReference type="Pfam" id="PF13385">
    <property type="entry name" value="Laminin_G_3"/>
    <property type="match status" value="6"/>
</dbReference>
<accession>A0A1H9CJ35</accession>
<evidence type="ECO:0000256" key="2">
    <source>
        <dbReference type="ARBA" id="ARBA00023157"/>
    </source>
</evidence>
<feature type="domain" description="LamG-like jellyroll fold" evidence="4">
    <location>
        <begin position="1844"/>
        <end position="1982"/>
    </location>
</feature>
<organism evidence="5 6">
    <name type="scientific">Lentzea albida</name>
    <dbReference type="NCBI Taxonomy" id="65499"/>
    <lineage>
        <taxon>Bacteria</taxon>
        <taxon>Bacillati</taxon>
        <taxon>Actinomycetota</taxon>
        <taxon>Actinomycetes</taxon>
        <taxon>Pseudonocardiales</taxon>
        <taxon>Pseudonocardiaceae</taxon>
        <taxon>Lentzea</taxon>
    </lineage>
</organism>
<dbReference type="GO" id="GO:0030246">
    <property type="term" value="F:carbohydrate binding"/>
    <property type="evidence" value="ECO:0007669"/>
    <property type="project" value="UniProtKB-KW"/>
</dbReference>
<gene>
    <name evidence="5" type="ORF">SAMN04488000_101958</name>
</gene>
<feature type="chain" id="PRO_5039428359" evidence="3">
    <location>
        <begin position="35"/>
        <end position="2245"/>
    </location>
</feature>
<keyword evidence="5" id="KW-0430">Lectin</keyword>
<sequence>MFNRRRAVSQSRLRTSRNVSAALLSLALTATVVAVVADQPPTPAAPQPVTEAPDTGTALMAARAQGREVEALNLRTSTREVFAQPDGQLKAMLSTTPQRVRRDGGWAAISTDLTPVDGGVSPKATEVGLTFSDGGEKEPLVRLAKDGKTFELSWPGTLPAPRLDGPVATYTEVLPGVDLRMIARNDGYQQLLVVKNREAAKEVARVRFGVKTDGLTLKPGDNGAFTMVDAAGAKVFEVPTSLMWDSKKQENPEAPRTDKQVVGVELAADALTLVPHQGMLTDPATVYPVYVDPGPHVGTNDGWTTVYDDGTHEMRQGTHWNGYDTQAEDPNAWWIGINPTARSGRAYGWNLRTRTYFQYYTGFLAGKDISSAKLDVAVVHSPTCNVTHNHRLYQSQWDVGSGTNWNNQPADWGVISEIGIPSVYGNCSGHKYLSFTANNFPDQIDKGGNSTFSIRAADENNQDFWRKFNPGESKLVVYYNGTPNTPTEPSTNPDPQACANCEGMPWVGDSTVQLRARLSDPDGDQVNGVWDVYDDVVPGDPAKQNKRVFSSGPHGSGSLAARDVSFTGVEDNRLITWFVAASDGAKQSGYVIGPKQFRIDRTAPVNQPDVTSLTYPADNRWHGGTTVPGKFTFTAKDADTDRFEYWWGGDTKPPQFVNADRLGGTASVTLPPPGDGPRDLFVRSRDRANNPGPTNTYHIYVRAGSGAIAQYTMDGNVNDSAYLGDRHGTTHGTTSYTTGASGSALALDGMGGHATAPNSVRTDSSFSVSAWVRLDGSLDQWWRSAVSQDGNVVCAFCLQYQADHRRWFFVMPQQDSANPTAWAGVRSLEEPTLGAWTHLTGTFDAETKQVRLYVNGVLQGTSQATSPWNAAGVLRIGQAKAQSTFVNNWLGAIDDVRTYDRALSETEVRGEVRRDNVQAGHWRFEEDLAGVARNSAANGESAALSGGVSFFEQRSQPKDHALRFDGSGQVRTTGPVVRTDKSFSVSAHVTLTDTNDPMTVLSQDGPDSSGFVLQQKDGRWQFGMTEGNGSTAWNVLAQTGPATAVANTPTHLAAVFDSGTKKATLYVNGLQAAVSAAATKPFWDSAGAFVMGNDQQGAALRGDLDDVRVHSRTLAADEIADIVELDAGPLRQWRLDGDGVDASGYNGTASLGDPVSWAGGQSENSDPKDLGVRLTGVPGASLYASHVLNTSRNFSVSAWARLDKLVDGQSPTVLSQDGTTTSAFQLQATPDGHWAFTMYETDQAGGGRRDRAVGAVAQLGIWTHLVGQYDAARDVMTLYVNGVESGSAAHPNAWNHATGQFRIGRGLWNSGQADYFPGAIDDVEVHNRLLFADEIRDKAGRDLSLVHKWQFDEGTGTTAGDSVGGKGGTLTNTTYAPGRIGNAVSFNGTNAEVSTGAVVRTDENFTVSAWVHMPSACSTKCKRIAVSQDGQHNSKFRLGFLKDREHLGNWVFEMTEADTDLTKVTMAAVSAVPSDIAKWVHLVGVYDKATGQVVLYVDGSRVGEGRVNSTWQANGGVQIGRAKLGSVAAEYWAGSVDDVRMYTGAQTSEGVYSLYQSYPSQDQPAATLPVADVAHWKLNETNGTTAADSSGRNNTATFVGTAPSWIGGRSAAGVSLDGSTAAAETSGPIIDTSRSFTASAWAYAQSGITGNRGILAQDGTRQSAFVLSYNGDSGKWAVVQPSKDEDGAPTTVLVSTELVKVDRWTHLTVVYDADTKQLRLYVNGVLSAVKVGVVLWNATGPFTIGRNKWNGVKGSWFYRGIDDVRVFSRALSAGEVNKIHDDVPTNDVGLWKFDDNDGKDSTWRNNPVTTAGGASYVQGVIGNALKLDGSGSAAAQWHGVNARDSFTVEAWARLERDDKTYTVLGQNGTNVSGFVLQYQPDSKRWVFAAPVQDSDQAPLVKAQSAEPAVTWRWTHLAGVYDHGAGQLRLYVDGKLAGSESGRLWPSDGGMTIGKARWQGKDADLFAGLVDEVRAVEGAVPEAKILEHASRPLPAAGQLGRYVSINGTGEHYTGLTSVPPLPNYRYEGVAGRPVSPTEPNAQRLYSCKSGNDHFSSTAADCEGATLIGETGAVYSVKPTNIPTVELTLCVVNADRFTSLAADCEGQTKVKRLGWLRAYTPLVRYLTTQFPWDHWSTTQGVLPGYKSEGILGYLAMTGEPGTTTLWVCREGTDTFSSLDSTCGGKQKIGSAGNIWTSPPTGMASKELFRCRANGVGNRFDSVNCEGHPVEQSLGHVLVSPPTTAATF</sequence>
<feature type="domain" description="LamG-like jellyroll fold" evidence="4">
    <location>
        <begin position="1634"/>
        <end position="1774"/>
    </location>
</feature>
<feature type="domain" description="LamG-like jellyroll fold" evidence="4">
    <location>
        <begin position="1192"/>
        <end position="1333"/>
    </location>
</feature>
<feature type="signal peptide" evidence="3">
    <location>
        <begin position="1"/>
        <end position="34"/>
    </location>
</feature>
<dbReference type="Gene3D" id="2.60.120.200">
    <property type="match status" value="6"/>
</dbReference>
<feature type="domain" description="LamG-like jellyroll fold" evidence="4">
    <location>
        <begin position="764"/>
        <end position="906"/>
    </location>
</feature>
<evidence type="ECO:0000256" key="3">
    <source>
        <dbReference type="SAM" id="SignalP"/>
    </source>
</evidence>
<keyword evidence="2" id="KW-1015">Disulfide bond</keyword>
<keyword evidence="6" id="KW-1185">Reference proteome</keyword>
<protein>
    <submittedName>
        <fullName evidence="5">Concanavalin A-like lectin/glucanases superfamily protein</fullName>
    </submittedName>
</protein>
<reference evidence="6" key="1">
    <citation type="submission" date="2016-10" db="EMBL/GenBank/DDBJ databases">
        <authorList>
            <person name="Varghese N."/>
            <person name="Submissions S."/>
        </authorList>
    </citation>
    <scope>NUCLEOTIDE SEQUENCE [LARGE SCALE GENOMIC DNA]</scope>
    <source>
        <strain evidence="6">DSM 44437</strain>
    </source>
</reference>
<dbReference type="GO" id="GO:0006955">
    <property type="term" value="P:immune response"/>
    <property type="evidence" value="ECO:0007669"/>
    <property type="project" value="InterPro"/>
</dbReference>
<keyword evidence="1 3" id="KW-0732">Signal</keyword>
<dbReference type="SUPFAM" id="SSF49899">
    <property type="entry name" value="Concanavalin A-like lectins/glucanases"/>
    <property type="match status" value="6"/>
</dbReference>
<dbReference type="SMART" id="SM00560">
    <property type="entry name" value="LamGL"/>
    <property type="match status" value="6"/>
</dbReference>
<dbReference type="InterPro" id="IPR042837">
    <property type="entry name" value="PTX3"/>
</dbReference>
<evidence type="ECO:0000313" key="5">
    <source>
        <dbReference type="EMBL" id="SEQ01179.1"/>
    </source>
</evidence>
<evidence type="ECO:0000256" key="1">
    <source>
        <dbReference type="ARBA" id="ARBA00022729"/>
    </source>
</evidence>
<evidence type="ECO:0000259" key="4">
    <source>
        <dbReference type="SMART" id="SM00560"/>
    </source>
</evidence>
<dbReference type="PANTHER" id="PTHR46943:SF1">
    <property type="entry name" value="PENTRAXIN-RELATED PROTEIN PTX3"/>
    <property type="match status" value="1"/>
</dbReference>
<evidence type="ECO:0000313" key="6">
    <source>
        <dbReference type="Proteomes" id="UP000199503"/>
    </source>
</evidence>
<dbReference type="STRING" id="65499.SAMN04488000_101958"/>
<feature type="domain" description="LamG-like jellyroll fold" evidence="4">
    <location>
        <begin position="981"/>
        <end position="1117"/>
    </location>
</feature>
<dbReference type="EMBL" id="FOFV01000001">
    <property type="protein sequence ID" value="SEQ01179.1"/>
    <property type="molecule type" value="Genomic_DNA"/>
</dbReference>
<dbReference type="InterPro" id="IPR013320">
    <property type="entry name" value="ConA-like_dom_sf"/>
</dbReference>
<name>A0A1H9CJ35_9PSEU</name>